<keyword evidence="3" id="KW-1185">Reference proteome</keyword>
<dbReference type="AlphaFoldDB" id="A0A811L6Q0"/>
<keyword evidence="1" id="KW-0812">Transmembrane</keyword>
<protein>
    <submittedName>
        <fullName evidence="2">Uncharacterized protein</fullName>
    </submittedName>
</protein>
<reference evidence="2" key="1">
    <citation type="submission" date="2020-09" db="EMBL/GenBank/DDBJ databases">
        <authorList>
            <person name="Kikuchi T."/>
        </authorList>
    </citation>
    <scope>NUCLEOTIDE SEQUENCE</scope>
    <source>
        <strain evidence="2">SH1</strain>
    </source>
</reference>
<dbReference type="EMBL" id="CAJFCW020000005">
    <property type="protein sequence ID" value="CAG9119095.1"/>
    <property type="molecule type" value="Genomic_DNA"/>
</dbReference>
<evidence type="ECO:0000256" key="1">
    <source>
        <dbReference type="SAM" id="Phobius"/>
    </source>
</evidence>
<organism evidence="2 3">
    <name type="scientific">Bursaphelenchus okinawaensis</name>
    <dbReference type="NCBI Taxonomy" id="465554"/>
    <lineage>
        <taxon>Eukaryota</taxon>
        <taxon>Metazoa</taxon>
        <taxon>Ecdysozoa</taxon>
        <taxon>Nematoda</taxon>
        <taxon>Chromadorea</taxon>
        <taxon>Rhabditida</taxon>
        <taxon>Tylenchina</taxon>
        <taxon>Tylenchomorpha</taxon>
        <taxon>Aphelenchoidea</taxon>
        <taxon>Aphelenchoididae</taxon>
        <taxon>Bursaphelenchus</taxon>
    </lineage>
</organism>
<dbReference type="Proteomes" id="UP000614601">
    <property type="component" value="Unassembled WGS sequence"/>
</dbReference>
<proteinExistence type="predicted"/>
<evidence type="ECO:0000313" key="2">
    <source>
        <dbReference type="EMBL" id="CAD5223900.1"/>
    </source>
</evidence>
<dbReference type="Proteomes" id="UP000783686">
    <property type="component" value="Unassembled WGS sequence"/>
</dbReference>
<keyword evidence="1" id="KW-1133">Transmembrane helix</keyword>
<accession>A0A811L6Q0</accession>
<name>A0A811L6Q0_9BILA</name>
<feature type="transmembrane region" description="Helical" evidence="1">
    <location>
        <begin position="12"/>
        <end position="38"/>
    </location>
</feature>
<sequence>MGRPFLLFTVPIITLTYFVAIFWSAIFELPIAKVEAYIIKHMMNKKRRATVTVPITTPPNDSNSEGDTVKLKNGDVLIASSDPNEAPLEYDVQENRTTSVTVAEDSVTVGRDAVFVAKELRKSFLASAPEHSDSEYENDIRF</sequence>
<comment type="caution">
    <text evidence="2">The sequence shown here is derived from an EMBL/GenBank/DDBJ whole genome shotgun (WGS) entry which is preliminary data.</text>
</comment>
<evidence type="ECO:0000313" key="3">
    <source>
        <dbReference type="Proteomes" id="UP000614601"/>
    </source>
</evidence>
<gene>
    <name evidence="2" type="ORF">BOKJ2_LOCUS10670</name>
</gene>
<keyword evidence="1" id="KW-0472">Membrane</keyword>
<dbReference type="EMBL" id="CAJFDH010000005">
    <property type="protein sequence ID" value="CAD5223900.1"/>
    <property type="molecule type" value="Genomic_DNA"/>
</dbReference>